<accession>A0A1H6VYK6</accession>
<dbReference type="Pfam" id="PF01266">
    <property type="entry name" value="DAO"/>
    <property type="match status" value="1"/>
</dbReference>
<proteinExistence type="predicted"/>
<evidence type="ECO:0000256" key="1">
    <source>
        <dbReference type="ARBA" id="ARBA00023002"/>
    </source>
</evidence>
<dbReference type="PANTHER" id="PTHR13847:SF287">
    <property type="entry name" value="FAD-DEPENDENT OXIDOREDUCTASE DOMAIN-CONTAINING PROTEIN 1"/>
    <property type="match status" value="1"/>
</dbReference>
<organism evidence="3 4">
    <name type="scientific">Paraburkholderia diazotrophica</name>
    <dbReference type="NCBI Taxonomy" id="667676"/>
    <lineage>
        <taxon>Bacteria</taxon>
        <taxon>Pseudomonadati</taxon>
        <taxon>Pseudomonadota</taxon>
        <taxon>Betaproteobacteria</taxon>
        <taxon>Burkholderiales</taxon>
        <taxon>Burkholderiaceae</taxon>
        <taxon>Paraburkholderia</taxon>
    </lineage>
</organism>
<dbReference type="AlphaFoldDB" id="A0A1H6VYK6"/>
<reference evidence="4" key="1">
    <citation type="submission" date="2016-10" db="EMBL/GenBank/DDBJ databases">
        <authorList>
            <person name="Varghese N."/>
            <person name="Submissions S."/>
        </authorList>
    </citation>
    <scope>NUCLEOTIDE SEQUENCE [LARGE SCALE GENOMIC DNA]</scope>
    <source>
        <strain evidence="4">LMG 26031</strain>
    </source>
</reference>
<keyword evidence="4" id="KW-1185">Reference proteome</keyword>
<dbReference type="PANTHER" id="PTHR13847">
    <property type="entry name" value="SARCOSINE DEHYDROGENASE-RELATED"/>
    <property type="match status" value="1"/>
</dbReference>
<dbReference type="Gene3D" id="3.30.9.10">
    <property type="entry name" value="D-Amino Acid Oxidase, subunit A, domain 2"/>
    <property type="match status" value="1"/>
</dbReference>
<evidence type="ECO:0000259" key="2">
    <source>
        <dbReference type="Pfam" id="PF01266"/>
    </source>
</evidence>
<keyword evidence="1" id="KW-0560">Oxidoreductase</keyword>
<protein>
    <submittedName>
        <fullName evidence="3">Glycine/D-amino acid oxidase</fullName>
    </submittedName>
</protein>
<dbReference type="OrthoDB" id="9805337at2"/>
<dbReference type="SUPFAM" id="SSF54373">
    <property type="entry name" value="FAD-linked reductases, C-terminal domain"/>
    <property type="match status" value="1"/>
</dbReference>
<dbReference type="EMBL" id="FNYE01000006">
    <property type="protein sequence ID" value="SEJ06917.1"/>
    <property type="molecule type" value="Genomic_DNA"/>
</dbReference>
<evidence type="ECO:0000313" key="3">
    <source>
        <dbReference type="EMBL" id="SEJ06917.1"/>
    </source>
</evidence>
<dbReference type="Proteomes" id="UP000198866">
    <property type="component" value="Unassembled WGS sequence"/>
</dbReference>
<feature type="domain" description="FAD dependent oxidoreductase" evidence="2">
    <location>
        <begin position="14"/>
        <end position="348"/>
    </location>
</feature>
<evidence type="ECO:0000313" key="4">
    <source>
        <dbReference type="Proteomes" id="UP000198866"/>
    </source>
</evidence>
<dbReference type="GO" id="GO:0016491">
    <property type="term" value="F:oxidoreductase activity"/>
    <property type="evidence" value="ECO:0007669"/>
    <property type="project" value="UniProtKB-KW"/>
</dbReference>
<dbReference type="RefSeq" id="WP_090865109.1">
    <property type="nucleotide sequence ID" value="NZ_FNYE01000006.1"/>
</dbReference>
<sequence length="382" mass="41342">MTVSGIASTEVLADVIVVGGGIVGSAIAYGLAREGARVTVLDDDDGSFRASRGNFGLVWIQGKGHDLSPYARWSRNSAMCWPELAEALLSEADVDVALKQPGGFHFCFSDDELAEREKRLSTLRDELGDYPYELLDAAEVRQRIPQIGPAVIGASYTPMDGHVNPLKLLRGLHTAMKKRGVRLVPGERADRIVPEAGRFTVHGKRGTHRAARVVLAAGLGNRALAPSVGLHAPVIPNRGQVLVSERVTPFLNYPTLNVRQTDEGTVQFGDSKEEVGFNDFTTTHVLSAIAQRGVRAFPMLSQVRLVRMWAALRVLSPDGFPIYNESEAHPGAFVVTCHSGVTLAAAHATRIPPWILGAAMPKELATFSARRFRHAEDLTSAD</sequence>
<name>A0A1H6VYK6_9BURK</name>
<dbReference type="Gene3D" id="3.50.50.60">
    <property type="entry name" value="FAD/NAD(P)-binding domain"/>
    <property type="match status" value="1"/>
</dbReference>
<dbReference type="InterPro" id="IPR036188">
    <property type="entry name" value="FAD/NAD-bd_sf"/>
</dbReference>
<dbReference type="SUPFAM" id="SSF51905">
    <property type="entry name" value="FAD/NAD(P)-binding domain"/>
    <property type="match status" value="1"/>
</dbReference>
<gene>
    <name evidence="3" type="ORF">SAMN05192539_1006157</name>
</gene>
<dbReference type="GO" id="GO:0005737">
    <property type="term" value="C:cytoplasm"/>
    <property type="evidence" value="ECO:0007669"/>
    <property type="project" value="TreeGrafter"/>
</dbReference>
<dbReference type="STRING" id="667676.SAMN05192539_1006157"/>
<dbReference type="InterPro" id="IPR006076">
    <property type="entry name" value="FAD-dep_OxRdtase"/>
</dbReference>